<comment type="caution">
    <text evidence="17">The sequence shown here is derived from an EMBL/GenBank/DDBJ whole genome shotgun (WGS) entry which is preliminary data.</text>
</comment>
<gene>
    <name evidence="14" type="primary">fabH</name>
    <name evidence="17" type="ORF">EDM56_13285</name>
</gene>
<evidence type="ECO:0000256" key="6">
    <source>
        <dbReference type="ARBA" id="ARBA00022832"/>
    </source>
</evidence>
<dbReference type="GO" id="GO:0004315">
    <property type="term" value="F:3-oxoacyl-[acyl-carrier-protein] synthase activity"/>
    <property type="evidence" value="ECO:0007669"/>
    <property type="project" value="InterPro"/>
</dbReference>
<dbReference type="HAMAP" id="MF_01815">
    <property type="entry name" value="FabH"/>
    <property type="match status" value="1"/>
</dbReference>
<feature type="region of interest" description="ACP-binding" evidence="14">
    <location>
        <begin position="252"/>
        <end position="256"/>
    </location>
</feature>
<dbReference type="NCBIfam" id="TIGR00747">
    <property type="entry name" value="fabH"/>
    <property type="match status" value="1"/>
</dbReference>
<keyword evidence="4 14" id="KW-0444">Lipid biosynthesis</keyword>
<dbReference type="CDD" id="cd00830">
    <property type="entry name" value="KAS_III"/>
    <property type="match status" value="1"/>
</dbReference>
<keyword evidence="5 14" id="KW-0808">Transferase</keyword>
<dbReference type="GO" id="GO:0006633">
    <property type="term" value="P:fatty acid biosynthetic process"/>
    <property type="evidence" value="ECO:0007669"/>
    <property type="project" value="UniProtKB-UniRule"/>
</dbReference>
<dbReference type="Proteomes" id="UP000271031">
    <property type="component" value="Unassembled WGS sequence"/>
</dbReference>
<keyword evidence="18" id="KW-1185">Reference proteome</keyword>
<dbReference type="Pfam" id="PF08541">
    <property type="entry name" value="ACP_syn_III_C"/>
    <property type="match status" value="1"/>
</dbReference>
<comment type="catalytic activity">
    <reaction evidence="11">
        <text>(2S)-2-methylbutanoyl-CoA + malonyl-[ACP] + H(+) = (4S)-4-methyl-3-oxohexanoyl-[ACP] + CO2 + CoA</text>
        <dbReference type="Rhea" id="RHEA:42276"/>
        <dbReference type="Rhea" id="RHEA-COMP:9623"/>
        <dbReference type="Rhea" id="RHEA-COMP:17148"/>
        <dbReference type="ChEBI" id="CHEBI:15378"/>
        <dbReference type="ChEBI" id="CHEBI:16526"/>
        <dbReference type="ChEBI" id="CHEBI:57287"/>
        <dbReference type="ChEBI" id="CHEBI:78449"/>
        <dbReference type="ChEBI" id="CHEBI:88166"/>
        <dbReference type="ChEBI" id="CHEBI:167462"/>
        <dbReference type="EC" id="2.3.1.300"/>
    </reaction>
    <physiologicalReaction direction="left-to-right" evidence="11">
        <dbReference type="Rhea" id="RHEA:42277"/>
    </physiologicalReaction>
</comment>
<dbReference type="SUPFAM" id="SSF53901">
    <property type="entry name" value="Thiolase-like"/>
    <property type="match status" value="1"/>
</dbReference>
<dbReference type="Gene3D" id="3.40.47.10">
    <property type="match status" value="1"/>
</dbReference>
<proteinExistence type="inferred from homology"/>
<feature type="active site" evidence="14">
    <location>
        <position position="114"/>
    </location>
</feature>
<protein>
    <recommendedName>
        <fullName evidence="14">Beta-ketoacyl-[acyl-carrier-protein] synthase III</fullName>
        <shortName evidence="14">Beta-ketoacyl-ACP synthase III</shortName>
        <shortName evidence="14">KAS III</shortName>
        <ecNumber evidence="14">2.3.1.180</ecNumber>
    </recommendedName>
    <alternativeName>
        <fullName evidence="14">3-oxoacyl-[acyl-carrier-protein] synthase 3</fullName>
    </alternativeName>
    <alternativeName>
        <fullName evidence="14">3-oxoacyl-[acyl-carrier-protein] synthase III</fullName>
    </alternativeName>
</protein>
<dbReference type="InterPro" id="IPR013751">
    <property type="entry name" value="ACP_syn_III_N"/>
</dbReference>
<evidence type="ECO:0000256" key="11">
    <source>
        <dbReference type="ARBA" id="ARBA00052407"/>
    </source>
</evidence>
<evidence type="ECO:0000256" key="3">
    <source>
        <dbReference type="ARBA" id="ARBA00022490"/>
    </source>
</evidence>
<keyword evidence="8 14" id="KW-0275">Fatty acid biosynthesis</keyword>
<evidence type="ECO:0000256" key="8">
    <source>
        <dbReference type="ARBA" id="ARBA00023160"/>
    </source>
</evidence>
<comment type="pathway">
    <text evidence="1 14">Lipid metabolism; fatty acid biosynthesis.</text>
</comment>
<comment type="catalytic activity">
    <reaction evidence="12">
        <text>2-methylpropanoyl-CoA + malonyl-[ACP] + H(+) = 4-methyl-3-oxopentanoyl-[ACP] + CO2 + CoA</text>
        <dbReference type="Rhea" id="RHEA:42268"/>
        <dbReference type="Rhea" id="RHEA-COMP:9623"/>
        <dbReference type="Rhea" id="RHEA-COMP:9940"/>
        <dbReference type="ChEBI" id="CHEBI:15378"/>
        <dbReference type="ChEBI" id="CHEBI:16526"/>
        <dbReference type="ChEBI" id="CHEBI:57287"/>
        <dbReference type="ChEBI" id="CHEBI:57338"/>
        <dbReference type="ChEBI" id="CHEBI:78449"/>
        <dbReference type="ChEBI" id="CHEBI:78820"/>
        <dbReference type="EC" id="2.3.1.300"/>
    </reaction>
    <physiologicalReaction direction="left-to-right" evidence="12">
        <dbReference type="Rhea" id="RHEA:42269"/>
    </physiologicalReaction>
</comment>
<dbReference type="Pfam" id="PF08545">
    <property type="entry name" value="ACP_syn_III"/>
    <property type="match status" value="1"/>
</dbReference>
<sequence>MQSLARITAIGSHVPAGVITNDDLAALVDTNDEWIVQRTGIRERRIARPEEFTSHLAIAAVADLAQRYNKDLTDVDMILVCTTTPDYAFPSVASMVQAHFDMKHAGALDLNATCAGFVYGLQVANGLITSGMHRKILVIGGETLSKTTNYEDRSTCILFGDGAGALLIEHDGDHGGFLASINKADGAGGKHVYRTGLSTTMGDFPMEGNGKIVQNGREVYKWAVSTVPAGMNEVVDQAGVSLDAVDWFIPHSANMRIVESICERTGFPVEKTLTSMEYFGNTSSASIPLALDLGVKQNKVQPGDLILLYGFGSGLVQAGSLIRWQ</sequence>
<evidence type="ECO:0000256" key="1">
    <source>
        <dbReference type="ARBA" id="ARBA00005194"/>
    </source>
</evidence>
<accession>A0A3M8DIF9</accession>
<evidence type="ECO:0000256" key="7">
    <source>
        <dbReference type="ARBA" id="ARBA00023098"/>
    </source>
</evidence>
<comment type="similarity">
    <text evidence="2 14">Belongs to the thiolase-like superfamily. FabH family.</text>
</comment>
<dbReference type="InterPro" id="IPR004655">
    <property type="entry name" value="FabH"/>
</dbReference>
<dbReference type="GO" id="GO:0044550">
    <property type="term" value="P:secondary metabolite biosynthetic process"/>
    <property type="evidence" value="ECO:0007669"/>
    <property type="project" value="TreeGrafter"/>
</dbReference>
<dbReference type="GO" id="GO:0033818">
    <property type="term" value="F:beta-ketoacyl-acyl-carrier-protein synthase III activity"/>
    <property type="evidence" value="ECO:0007669"/>
    <property type="project" value="UniProtKB-UniRule"/>
</dbReference>
<keyword evidence="7 14" id="KW-0443">Lipid metabolism</keyword>
<name>A0A3M8DIF9_9BACL</name>
<dbReference type="PANTHER" id="PTHR34069">
    <property type="entry name" value="3-OXOACYL-[ACYL-CARRIER-PROTEIN] SYNTHASE 3"/>
    <property type="match status" value="1"/>
</dbReference>
<evidence type="ECO:0000313" key="18">
    <source>
        <dbReference type="Proteomes" id="UP000271031"/>
    </source>
</evidence>
<evidence type="ECO:0000256" key="13">
    <source>
        <dbReference type="ARBA" id="ARBA00052985"/>
    </source>
</evidence>
<dbReference type="NCBIfam" id="NF006829">
    <property type="entry name" value="PRK09352.1"/>
    <property type="match status" value="1"/>
</dbReference>
<comment type="function">
    <text evidence="14">Catalyzes the condensation reaction of fatty acid synthesis by the addition to an acyl acceptor of two carbons from malonyl-ACP. Catalyzes the first condensation reaction which initiates fatty acid synthesis and may therefore play a role in governing the total rate of fatty acid production. Possesses both acetoacetyl-ACP synthase and acetyl transacylase activities. Its substrate specificity determines the biosynthesis of branched-chain and/or straight-chain of fatty acids.</text>
</comment>
<evidence type="ECO:0000259" key="15">
    <source>
        <dbReference type="Pfam" id="PF08541"/>
    </source>
</evidence>
<evidence type="ECO:0000259" key="16">
    <source>
        <dbReference type="Pfam" id="PF08545"/>
    </source>
</evidence>
<dbReference type="EMBL" id="RHHQ01000010">
    <property type="protein sequence ID" value="RNB87798.1"/>
    <property type="molecule type" value="Genomic_DNA"/>
</dbReference>
<comment type="subunit">
    <text evidence="14">Homodimer.</text>
</comment>
<dbReference type="EC" id="2.3.1.180" evidence="14"/>
<comment type="catalytic activity">
    <reaction evidence="10">
        <text>malonyl-[ACP] + acetyl-CoA + H(+) = 3-oxobutanoyl-[ACP] + CO2 + CoA</text>
        <dbReference type="Rhea" id="RHEA:12080"/>
        <dbReference type="Rhea" id="RHEA-COMP:9623"/>
        <dbReference type="Rhea" id="RHEA-COMP:9625"/>
        <dbReference type="ChEBI" id="CHEBI:15378"/>
        <dbReference type="ChEBI" id="CHEBI:16526"/>
        <dbReference type="ChEBI" id="CHEBI:57287"/>
        <dbReference type="ChEBI" id="CHEBI:57288"/>
        <dbReference type="ChEBI" id="CHEBI:78449"/>
        <dbReference type="ChEBI" id="CHEBI:78450"/>
        <dbReference type="EC" id="2.3.1.180"/>
    </reaction>
    <physiologicalReaction direction="left-to-right" evidence="10">
        <dbReference type="Rhea" id="RHEA:12081"/>
    </physiologicalReaction>
</comment>
<reference evidence="17 18" key="1">
    <citation type="submission" date="2018-10" db="EMBL/GenBank/DDBJ databases">
        <title>Phylogenomics of Brevibacillus.</title>
        <authorList>
            <person name="Dunlap C."/>
        </authorList>
    </citation>
    <scope>NUCLEOTIDE SEQUENCE [LARGE SCALE GENOMIC DNA]</scope>
    <source>
        <strain evidence="17 18">JCM 15716</strain>
    </source>
</reference>
<evidence type="ECO:0000256" key="2">
    <source>
        <dbReference type="ARBA" id="ARBA00008642"/>
    </source>
</evidence>
<keyword evidence="6 14" id="KW-0276">Fatty acid metabolism</keyword>
<dbReference type="InterPro" id="IPR013747">
    <property type="entry name" value="ACP_syn_III_C"/>
</dbReference>
<evidence type="ECO:0000256" key="14">
    <source>
        <dbReference type="HAMAP-Rule" id="MF_01815"/>
    </source>
</evidence>
<comment type="subcellular location">
    <subcellularLocation>
        <location evidence="14">Cytoplasm</location>
    </subcellularLocation>
</comment>
<comment type="domain">
    <text evidence="14">The last Arg residue of the ACP-binding site is essential for the weak association between ACP/AcpP and FabH.</text>
</comment>
<dbReference type="FunFam" id="3.40.47.10:FF:000004">
    <property type="entry name" value="3-oxoacyl-[acyl-carrier-protein] synthase 3"/>
    <property type="match status" value="1"/>
</dbReference>
<keyword evidence="14" id="KW-0511">Multifunctional enzyme</keyword>
<feature type="domain" description="Beta-ketoacyl-[acyl-carrier-protein] synthase III N-terminal" evidence="16">
    <location>
        <begin position="108"/>
        <end position="186"/>
    </location>
</feature>
<evidence type="ECO:0000256" key="5">
    <source>
        <dbReference type="ARBA" id="ARBA00022679"/>
    </source>
</evidence>
<dbReference type="RefSeq" id="WP_122918403.1">
    <property type="nucleotide sequence ID" value="NZ_RHHQ01000010.1"/>
</dbReference>
<evidence type="ECO:0000256" key="9">
    <source>
        <dbReference type="ARBA" id="ARBA00023315"/>
    </source>
</evidence>
<evidence type="ECO:0000256" key="12">
    <source>
        <dbReference type="ARBA" id="ARBA00052467"/>
    </source>
</evidence>
<feature type="active site" evidence="14">
    <location>
        <position position="281"/>
    </location>
</feature>
<organism evidence="17 18">
    <name type="scientific">Brevibacillus fluminis</name>
    <dbReference type="NCBI Taxonomy" id="511487"/>
    <lineage>
        <taxon>Bacteria</taxon>
        <taxon>Bacillati</taxon>
        <taxon>Bacillota</taxon>
        <taxon>Bacilli</taxon>
        <taxon>Bacillales</taxon>
        <taxon>Paenibacillaceae</taxon>
        <taxon>Brevibacillus</taxon>
    </lineage>
</organism>
<dbReference type="PANTHER" id="PTHR34069:SF2">
    <property type="entry name" value="BETA-KETOACYL-[ACYL-CARRIER-PROTEIN] SYNTHASE III"/>
    <property type="match status" value="1"/>
</dbReference>
<keyword evidence="9 14" id="KW-0012">Acyltransferase</keyword>
<feature type="domain" description="Beta-ketoacyl-[acyl-carrier-protein] synthase III C-terminal" evidence="15">
    <location>
        <begin position="236"/>
        <end position="324"/>
    </location>
</feature>
<dbReference type="GO" id="GO:0005737">
    <property type="term" value="C:cytoplasm"/>
    <property type="evidence" value="ECO:0007669"/>
    <property type="project" value="UniProtKB-SubCell"/>
</dbReference>
<keyword evidence="3 14" id="KW-0963">Cytoplasm</keyword>
<dbReference type="AlphaFoldDB" id="A0A3M8DIF9"/>
<dbReference type="UniPathway" id="UPA00094"/>
<dbReference type="OrthoDB" id="9815506at2"/>
<feature type="active site" evidence="14">
    <location>
        <position position="251"/>
    </location>
</feature>
<evidence type="ECO:0000256" key="4">
    <source>
        <dbReference type="ARBA" id="ARBA00022516"/>
    </source>
</evidence>
<dbReference type="InterPro" id="IPR016039">
    <property type="entry name" value="Thiolase-like"/>
</dbReference>
<evidence type="ECO:0000256" key="10">
    <source>
        <dbReference type="ARBA" id="ARBA00051096"/>
    </source>
</evidence>
<comment type="catalytic activity">
    <reaction evidence="13">
        <text>3-methylbutanoyl-CoA + malonyl-[ACP] + H(+) = 5-methyl-3-oxohexanoyl-[ACP] + CO2 + CoA</text>
        <dbReference type="Rhea" id="RHEA:42272"/>
        <dbReference type="Rhea" id="RHEA-COMP:9623"/>
        <dbReference type="Rhea" id="RHEA-COMP:9941"/>
        <dbReference type="ChEBI" id="CHEBI:15378"/>
        <dbReference type="ChEBI" id="CHEBI:16526"/>
        <dbReference type="ChEBI" id="CHEBI:57287"/>
        <dbReference type="ChEBI" id="CHEBI:57345"/>
        <dbReference type="ChEBI" id="CHEBI:78449"/>
        <dbReference type="ChEBI" id="CHEBI:78822"/>
        <dbReference type="EC" id="2.3.1.300"/>
    </reaction>
    <physiologicalReaction direction="left-to-right" evidence="13">
        <dbReference type="Rhea" id="RHEA:42273"/>
    </physiologicalReaction>
</comment>
<evidence type="ECO:0000313" key="17">
    <source>
        <dbReference type="EMBL" id="RNB87798.1"/>
    </source>
</evidence>